<dbReference type="EMBL" id="QICS01000003">
    <property type="protein sequence ID" value="PXV91750.1"/>
    <property type="molecule type" value="Genomic_DNA"/>
</dbReference>
<dbReference type="GO" id="GO:0004029">
    <property type="term" value="F:aldehyde dehydrogenase (NAD+) activity"/>
    <property type="evidence" value="ECO:0007669"/>
    <property type="project" value="TreeGrafter"/>
</dbReference>
<feature type="domain" description="Aldehyde dehydrogenase" evidence="8">
    <location>
        <begin position="6"/>
        <end position="437"/>
    </location>
</feature>
<evidence type="ECO:0000256" key="5">
    <source>
        <dbReference type="PIRSR" id="PIRSR036492-1"/>
    </source>
</evidence>
<name>A0A318EU76_9FIRM</name>
<dbReference type="Gene3D" id="3.40.309.10">
    <property type="entry name" value="Aldehyde Dehydrogenase, Chain A, domain 2"/>
    <property type="match status" value="1"/>
</dbReference>
<feature type="active site" evidence="5 6">
    <location>
        <position position="217"/>
    </location>
</feature>
<proteinExistence type="inferred from homology"/>
<dbReference type="AlphaFoldDB" id="A0A318EU76"/>
<dbReference type="InterPro" id="IPR016161">
    <property type="entry name" value="Ald_DH/histidinol_DH"/>
</dbReference>
<dbReference type="Pfam" id="PF00171">
    <property type="entry name" value="Aldedh"/>
    <property type="match status" value="1"/>
</dbReference>
<evidence type="ECO:0000259" key="8">
    <source>
        <dbReference type="Pfam" id="PF00171"/>
    </source>
</evidence>
<evidence type="ECO:0000313" key="10">
    <source>
        <dbReference type="Proteomes" id="UP000247523"/>
    </source>
</evidence>
<keyword evidence="2 4" id="KW-0560">Oxidoreductase</keyword>
<accession>A0A318EU76</accession>
<dbReference type="PANTHER" id="PTHR43570">
    <property type="entry name" value="ALDEHYDE DEHYDROGENASE"/>
    <property type="match status" value="1"/>
</dbReference>
<keyword evidence="3" id="KW-0520">NAD</keyword>
<evidence type="ECO:0000256" key="4">
    <source>
        <dbReference type="PIRNR" id="PIRNR036492"/>
    </source>
</evidence>
<dbReference type="PIRSF" id="PIRSF036492">
    <property type="entry name" value="ALDH"/>
    <property type="match status" value="1"/>
</dbReference>
<dbReference type="GO" id="GO:0006081">
    <property type="term" value="P:aldehyde metabolic process"/>
    <property type="evidence" value="ECO:0007669"/>
    <property type="project" value="InterPro"/>
</dbReference>
<dbReference type="FunFam" id="3.40.605.10:FF:000004">
    <property type="entry name" value="Aldehyde dehydrogenase"/>
    <property type="match status" value="1"/>
</dbReference>
<organism evidence="9 10">
    <name type="scientific">Lachnotalea glycerini</name>
    <dbReference type="NCBI Taxonomy" id="1763509"/>
    <lineage>
        <taxon>Bacteria</taxon>
        <taxon>Bacillati</taxon>
        <taxon>Bacillota</taxon>
        <taxon>Clostridia</taxon>
        <taxon>Lachnospirales</taxon>
        <taxon>Lachnospiraceae</taxon>
        <taxon>Lachnotalea</taxon>
    </lineage>
</organism>
<evidence type="ECO:0000313" key="9">
    <source>
        <dbReference type="EMBL" id="PXV91750.1"/>
    </source>
</evidence>
<dbReference type="InterPro" id="IPR015590">
    <property type="entry name" value="Aldehyde_DH_dom"/>
</dbReference>
<evidence type="ECO:0000256" key="3">
    <source>
        <dbReference type="ARBA" id="ARBA00023027"/>
    </source>
</evidence>
<dbReference type="FunFam" id="3.40.309.10:FF:000003">
    <property type="entry name" value="Aldehyde dehydrogenase"/>
    <property type="match status" value="1"/>
</dbReference>
<dbReference type="RefSeq" id="WP_110290863.1">
    <property type="nucleotide sequence ID" value="NZ_QICS01000003.1"/>
</dbReference>
<dbReference type="Gene3D" id="3.40.605.10">
    <property type="entry name" value="Aldehyde Dehydrogenase, Chain A, domain 1"/>
    <property type="match status" value="1"/>
</dbReference>
<protein>
    <recommendedName>
        <fullName evidence="4">Aldehyde dehydrogenase</fullName>
    </recommendedName>
</protein>
<sequence length="466" mass="52411">MKNKEISKEEAFDIFINCQHYFNTYKTYSIPFRMEQLVKLKNAIQRYERSIMKALYKDLGKSGFEAYATEIGFTLKSITDTLKHLNNWTKEVPVKTPYYLLPAQSKLVYEPYGTVLIMAPYNYPFQLLIEPLIGAISAGNCVILKPSELTPWTSMVIQKMISEIFNPNYIRCIEGGVSTNQALLQVPFRYIFFTGSTTVGKLVMEAASKNLIPVTLELGGKSPVFIEQSANIKWAANRIAWGKFINVGQTCIAPDYVLVPSALKDIFIEELKKCIIRFYGSDASKSASYGRIINNRHFDRLMNIINKDSSYIRYGGAGNPLTKYLEPTILEIPDLNASCMQEEIFGPILPIISYQSMEEAKSIIETMPTPLALYLFTKNKRVRNDIVAHIPCGGVCINDTLEHIVNPNLSFGGIGSSGMGSYHGKQSFLTFSHQKSVLSRAGNIDMKFLNPPYTKAGLKVIKKILK</sequence>
<comment type="similarity">
    <text evidence="1 4 7">Belongs to the aldehyde dehydrogenase family.</text>
</comment>
<dbReference type="Proteomes" id="UP000247523">
    <property type="component" value="Unassembled WGS sequence"/>
</dbReference>
<evidence type="ECO:0000256" key="1">
    <source>
        <dbReference type="ARBA" id="ARBA00009986"/>
    </source>
</evidence>
<dbReference type="PROSITE" id="PS00687">
    <property type="entry name" value="ALDEHYDE_DEHYDR_GLU"/>
    <property type="match status" value="1"/>
</dbReference>
<evidence type="ECO:0000256" key="2">
    <source>
        <dbReference type="ARBA" id="ARBA00023002"/>
    </source>
</evidence>
<dbReference type="SUPFAM" id="SSF53720">
    <property type="entry name" value="ALDH-like"/>
    <property type="match status" value="1"/>
</dbReference>
<dbReference type="InterPro" id="IPR016163">
    <property type="entry name" value="Ald_DH_C"/>
</dbReference>
<dbReference type="InterPro" id="IPR029510">
    <property type="entry name" value="Ald_DH_CS_GLU"/>
</dbReference>
<dbReference type="InterPro" id="IPR016162">
    <property type="entry name" value="Ald_DH_N"/>
</dbReference>
<evidence type="ECO:0000256" key="7">
    <source>
        <dbReference type="RuleBase" id="RU003345"/>
    </source>
</evidence>
<comment type="caution">
    <text evidence="9">The sequence shown here is derived from an EMBL/GenBank/DDBJ whole genome shotgun (WGS) entry which is preliminary data.</text>
</comment>
<gene>
    <name evidence="9" type="ORF">C8E03_103313</name>
</gene>
<evidence type="ECO:0000256" key="6">
    <source>
        <dbReference type="PROSITE-ProRule" id="PRU10007"/>
    </source>
</evidence>
<dbReference type="PANTHER" id="PTHR43570:SF16">
    <property type="entry name" value="ALDEHYDE DEHYDROGENASE TYPE III, ISOFORM Q"/>
    <property type="match status" value="1"/>
</dbReference>
<dbReference type="GO" id="GO:0005737">
    <property type="term" value="C:cytoplasm"/>
    <property type="evidence" value="ECO:0007669"/>
    <property type="project" value="TreeGrafter"/>
</dbReference>
<dbReference type="InterPro" id="IPR012394">
    <property type="entry name" value="Aldehyde_DH_NAD(P)"/>
</dbReference>
<feature type="active site" evidence="5">
    <location>
        <position position="251"/>
    </location>
</feature>
<reference evidence="9 10" key="1">
    <citation type="submission" date="2018-05" db="EMBL/GenBank/DDBJ databases">
        <title>Genomic Encyclopedia of Type Strains, Phase IV (KMG-IV): sequencing the most valuable type-strain genomes for metagenomic binning, comparative biology and taxonomic classification.</title>
        <authorList>
            <person name="Goeker M."/>
        </authorList>
    </citation>
    <scope>NUCLEOTIDE SEQUENCE [LARGE SCALE GENOMIC DNA]</scope>
    <source>
        <strain evidence="9 10">DSM 28816</strain>
    </source>
</reference>